<comment type="caution">
    <text evidence="1">The sequence shown here is derived from an EMBL/GenBank/DDBJ whole genome shotgun (WGS) entry which is preliminary data.</text>
</comment>
<gene>
    <name evidence="1" type="ORF">FA95DRAFT_107632</name>
</gene>
<keyword evidence="2" id="KW-1185">Reference proteome</keyword>
<evidence type="ECO:0000313" key="2">
    <source>
        <dbReference type="Proteomes" id="UP000814033"/>
    </source>
</evidence>
<accession>A0ACB8S6Y1</accession>
<reference evidence="1" key="1">
    <citation type="submission" date="2021-02" db="EMBL/GenBank/DDBJ databases">
        <authorList>
            <consortium name="DOE Joint Genome Institute"/>
            <person name="Ahrendt S."/>
            <person name="Looney B.P."/>
            <person name="Miyauchi S."/>
            <person name="Morin E."/>
            <person name="Drula E."/>
            <person name="Courty P.E."/>
            <person name="Chicoki N."/>
            <person name="Fauchery L."/>
            <person name="Kohler A."/>
            <person name="Kuo A."/>
            <person name="Labutti K."/>
            <person name="Pangilinan J."/>
            <person name="Lipzen A."/>
            <person name="Riley R."/>
            <person name="Andreopoulos W."/>
            <person name="He G."/>
            <person name="Johnson J."/>
            <person name="Barry K.W."/>
            <person name="Grigoriev I.V."/>
            <person name="Nagy L."/>
            <person name="Hibbett D."/>
            <person name="Henrissat B."/>
            <person name="Matheny P.B."/>
            <person name="Labbe J."/>
            <person name="Martin F."/>
        </authorList>
    </citation>
    <scope>NUCLEOTIDE SEQUENCE</scope>
    <source>
        <strain evidence="1">FP105234-sp</strain>
    </source>
</reference>
<dbReference type="Proteomes" id="UP000814033">
    <property type="component" value="Unassembled WGS sequence"/>
</dbReference>
<sequence>MQRDAAMRHNDSLPVARLPPEILAEIFTLLSSIDKAASWREKDKIKTYLGWLSVTHVCQIWRDVALLKPALWASNITVPYALGERWANTFLTRSKTALLTIMPPPHSDPLRVFPLYFTEIDVLRNNLARTCSLRISTSAFVPALYGPAPSMEAFVFDPVDSAKTSLLDDLFDRGTGAPVLRHLCVRKRALSWTSPLLTRLVSLEMTTGHDMSFPLNASTFHEVLDALERMRLLERIHLDVPLRVAESRALDAAVVTGATPPRVVAVANTLRTFIYEGLIVNARILLAHITLPPYASLQFEFIQFRHSGRTSDVAGILAAAFAHAASAPKTIFALTIVENFKDDGGVWVGAESREDVPGQPAIGMKFAYGGDIERDPWIGWGILPSALKACPLEHLEVLHVAAESEPAWRDSLGHAPALQVVVVKGTPAATTLCAALYPDDAANSSSNTLCFMPALAELCISDVDFTVDDGALADELALCLAVRGRAGHALRVLAVEKCIVSEAVARRLKNAVPGVVVVH</sequence>
<dbReference type="EMBL" id="MU275848">
    <property type="protein sequence ID" value="KAI0051947.1"/>
    <property type="molecule type" value="Genomic_DNA"/>
</dbReference>
<evidence type="ECO:0000313" key="1">
    <source>
        <dbReference type="EMBL" id="KAI0051947.1"/>
    </source>
</evidence>
<proteinExistence type="predicted"/>
<organism evidence="1 2">
    <name type="scientific">Auriscalpium vulgare</name>
    <dbReference type="NCBI Taxonomy" id="40419"/>
    <lineage>
        <taxon>Eukaryota</taxon>
        <taxon>Fungi</taxon>
        <taxon>Dikarya</taxon>
        <taxon>Basidiomycota</taxon>
        <taxon>Agaricomycotina</taxon>
        <taxon>Agaricomycetes</taxon>
        <taxon>Russulales</taxon>
        <taxon>Auriscalpiaceae</taxon>
        <taxon>Auriscalpium</taxon>
    </lineage>
</organism>
<name>A0ACB8S6Y1_9AGAM</name>
<reference evidence="1" key="2">
    <citation type="journal article" date="2022" name="New Phytol.">
        <title>Evolutionary transition to the ectomycorrhizal habit in the genomes of a hyperdiverse lineage of mushroom-forming fungi.</title>
        <authorList>
            <person name="Looney B."/>
            <person name="Miyauchi S."/>
            <person name="Morin E."/>
            <person name="Drula E."/>
            <person name="Courty P.E."/>
            <person name="Kohler A."/>
            <person name="Kuo A."/>
            <person name="LaButti K."/>
            <person name="Pangilinan J."/>
            <person name="Lipzen A."/>
            <person name="Riley R."/>
            <person name="Andreopoulos W."/>
            <person name="He G."/>
            <person name="Johnson J."/>
            <person name="Nolan M."/>
            <person name="Tritt A."/>
            <person name="Barry K.W."/>
            <person name="Grigoriev I.V."/>
            <person name="Nagy L.G."/>
            <person name="Hibbett D."/>
            <person name="Henrissat B."/>
            <person name="Matheny P.B."/>
            <person name="Labbe J."/>
            <person name="Martin F.M."/>
        </authorList>
    </citation>
    <scope>NUCLEOTIDE SEQUENCE</scope>
    <source>
        <strain evidence="1">FP105234-sp</strain>
    </source>
</reference>
<protein>
    <submittedName>
        <fullName evidence="1">Uncharacterized protein</fullName>
    </submittedName>
</protein>